<evidence type="ECO:0000256" key="1">
    <source>
        <dbReference type="SAM" id="MobiDB-lite"/>
    </source>
</evidence>
<accession>A0ABQ8FPW6</accession>
<keyword evidence="3" id="KW-1185">Reference proteome</keyword>
<reference evidence="2 3" key="1">
    <citation type="journal article" date="2021" name="Nat. Commun.">
        <title>Genetic determinants of endophytism in the Arabidopsis root mycobiome.</title>
        <authorList>
            <person name="Mesny F."/>
            <person name="Miyauchi S."/>
            <person name="Thiergart T."/>
            <person name="Pickel B."/>
            <person name="Atanasova L."/>
            <person name="Karlsson M."/>
            <person name="Huettel B."/>
            <person name="Barry K.W."/>
            <person name="Haridas S."/>
            <person name="Chen C."/>
            <person name="Bauer D."/>
            <person name="Andreopoulos W."/>
            <person name="Pangilinan J."/>
            <person name="LaButti K."/>
            <person name="Riley R."/>
            <person name="Lipzen A."/>
            <person name="Clum A."/>
            <person name="Drula E."/>
            <person name="Henrissat B."/>
            <person name="Kohler A."/>
            <person name="Grigoriev I.V."/>
            <person name="Martin F.M."/>
            <person name="Hacquard S."/>
        </authorList>
    </citation>
    <scope>NUCLEOTIDE SEQUENCE [LARGE SCALE GENOMIC DNA]</scope>
    <source>
        <strain evidence="2 3">MPI-SDFR-AT-0080</strain>
    </source>
</reference>
<name>A0ABQ8FPW6_9PEZI</name>
<feature type="region of interest" description="Disordered" evidence="1">
    <location>
        <begin position="176"/>
        <end position="215"/>
    </location>
</feature>
<dbReference type="Proteomes" id="UP000774617">
    <property type="component" value="Unassembled WGS sequence"/>
</dbReference>
<organism evidence="2 3">
    <name type="scientific">Macrophomina phaseolina</name>
    <dbReference type="NCBI Taxonomy" id="35725"/>
    <lineage>
        <taxon>Eukaryota</taxon>
        <taxon>Fungi</taxon>
        <taxon>Dikarya</taxon>
        <taxon>Ascomycota</taxon>
        <taxon>Pezizomycotina</taxon>
        <taxon>Dothideomycetes</taxon>
        <taxon>Dothideomycetes incertae sedis</taxon>
        <taxon>Botryosphaeriales</taxon>
        <taxon>Botryosphaeriaceae</taxon>
        <taxon>Macrophomina</taxon>
    </lineage>
</organism>
<comment type="caution">
    <text evidence="2">The sequence shown here is derived from an EMBL/GenBank/DDBJ whole genome shotgun (WGS) entry which is preliminary data.</text>
</comment>
<gene>
    <name evidence="2" type="ORF">B0J12DRAFT_73218</name>
</gene>
<evidence type="ECO:0000313" key="3">
    <source>
        <dbReference type="Proteomes" id="UP000774617"/>
    </source>
</evidence>
<evidence type="ECO:0000313" key="2">
    <source>
        <dbReference type="EMBL" id="KAH7009315.1"/>
    </source>
</evidence>
<proteinExistence type="predicted"/>
<sequence>MRVEWQSGPQDARLGWRVGMAEIDCTGRSKGSVTAGGSAGSVEQQQTGRLWCMRRRTSTEDDKLRAIGSRERLAAAGRLKKGRQQEIIRASIQQDREQHQARQDGLRCPGWQQATNGAGTRVRALAGRAPPLVTAGALQSFRLVGMTRQGRPRPAGLDGEKSSWRRERACMTRLGLTFSARSTRPPARSTPECGESARRSSKSGPCAAARRSAQS</sequence>
<protein>
    <submittedName>
        <fullName evidence="2">Uncharacterized protein</fullName>
    </submittedName>
</protein>
<dbReference type="EMBL" id="JAGTJR010000111">
    <property type="protein sequence ID" value="KAH7009315.1"/>
    <property type="molecule type" value="Genomic_DNA"/>
</dbReference>